<keyword evidence="2" id="KW-0479">Metal-binding</keyword>
<evidence type="ECO:0000313" key="6">
    <source>
        <dbReference type="EMBL" id="MBU2691747.1"/>
    </source>
</evidence>
<sequence length="387" mass="43508">MKSTEQAYTRLQKHLDHQAVGFPATQSGAEIKILKHIFTPSEAEIATCLTYKFEPLETIYNRARHLVETPLELEKILESTQKKGGLECKIKDGKRQYCNAPLVVGMYEFQLGRLTPEFIKNFDEYTSDKKFGIDLLSTELPQMRTIPIEESLRVESNVSTFDEVRTLMQKAEEPFVILECICRKKKSLQGRTCKVTDRHETCLAIGPMAQSARECGLGREISREAAMTILEKNQQEGLILQPSNTERAEFICSCCGCCCGMLLMHKRLPNPLDFWASNFYAEADSGKCEGCGVCEERCQVQAVTVSKDSQTAVVDLNRCLGCGVCVSLCPTEAITLVKKQTEVKPPPTREDLYDIIMAKKKSRLGKLKLQGKMVYKAIRTGQADHLQ</sequence>
<keyword evidence="4" id="KW-0411">Iron-sulfur</keyword>
<keyword evidence="1" id="KW-0004">4Fe-4S</keyword>
<dbReference type="Gene3D" id="3.30.70.20">
    <property type="match status" value="1"/>
</dbReference>
<dbReference type="InterPro" id="IPR017896">
    <property type="entry name" value="4Fe4S_Fe-S-bd"/>
</dbReference>
<dbReference type="Pfam" id="PF12838">
    <property type="entry name" value="Fer4_7"/>
    <property type="match status" value="1"/>
</dbReference>
<comment type="caution">
    <text evidence="6">The sequence shown here is derived from an EMBL/GenBank/DDBJ whole genome shotgun (WGS) entry which is preliminary data.</text>
</comment>
<proteinExistence type="predicted"/>
<dbReference type="EMBL" id="JAHJDP010000074">
    <property type="protein sequence ID" value="MBU2691747.1"/>
    <property type="molecule type" value="Genomic_DNA"/>
</dbReference>
<feature type="domain" description="4Fe-4S ferredoxin-type" evidence="5">
    <location>
        <begin position="279"/>
        <end position="308"/>
    </location>
</feature>
<dbReference type="PROSITE" id="PS51379">
    <property type="entry name" value="4FE4S_FER_2"/>
    <property type="match status" value="2"/>
</dbReference>
<dbReference type="SUPFAM" id="SSF54862">
    <property type="entry name" value="4Fe-4S ferredoxins"/>
    <property type="match status" value="1"/>
</dbReference>
<evidence type="ECO:0000256" key="4">
    <source>
        <dbReference type="ARBA" id="ARBA00023014"/>
    </source>
</evidence>
<dbReference type="InterPro" id="IPR017900">
    <property type="entry name" value="4Fe4S_Fe_S_CS"/>
</dbReference>
<evidence type="ECO:0000313" key="7">
    <source>
        <dbReference type="Proteomes" id="UP000777784"/>
    </source>
</evidence>
<dbReference type="PROSITE" id="PS00198">
    <property type="entry name" value="4FE4S_FER_1"/>
    <property type="match status" value="1"/>
</dbReference>
<dbReference type="AlphaFoldDB" id="A0A948W426"/>
<evidence type="ECO:0000259" key="5">
    <source>
        <dbReference type="PROSITE" id="PS51379"/>
    </source>
</evidence>
<feature type="domain" description="4Fe-4S ferredoxin-type" evidence="5">
    <location>
        <begin position="310"/>
        <end position="339"/>
    </location>
</feature>
<organism evidence="6 7">
    <name type="scientific">Eiseniibacteriota bacterium</name>
    <dbReference type="NCBI Taxonomy" id="2212470"/>
    <lineage>
        <taxon>Bacteria</taxon>
        <taxon>Candidatus Eiseniibacteriota</taxon>
    </lineage>
</organism>
<evidence type="ECO:0000256" key="3">
    <source>
        <dbReference type="ARBA" id="ARBA00023004"/>
    </source>
</evidence>
<dbReference type="PANTHER" id="PTHR24960">
    <property type="entry name" value="PHOTOSYSTEM I IRON-SULFUR CENTER-RELATED"/>
    <property type="match status" value="1"/>
</dbReference>
<accession>A0A948W426</accession>
<protein>
    <submittedName>
        <fullName evidence="6">4Fe-4S binding protein</fullName>
    </submittedName>
</protein>
<gene>
    <name evidence="6" type="ORF">KJ970_12545</name>
</gene>
<dbReference type="PANTHER" id="PTHR24960:SF79">
    <property type="entry name" value="PHOTOSYSTEM I IRON-SULFUR CENTER"/>
    <property type="match status" value="1"/>
</dbReference>
<evidence type="ECO:0000256" key="2">
    <source>
        <dbReference type="ARBA" id="ARBA00022723"/>
    </source>
</evidence>
<dbReference type="GO" id="GO:0046872">
    <property type="term" value="F:metal ion binding"/>
    <property type="evidence" value="ECO:0007669"/>
    <property type="project" value="UniProtKB-KW"/>
</dbReference>
<evidence type="ECO:0000256" key="1">
    <source>
        <dbReference type="ARBA" id="ARBA00022485"/>
    </source>
</evidence>
<name>A0A948W426_UNCEI</name>
<dbReference type="GO" id="GO:0051539">
    <property type="term" value="F:4 iron, 4 sulfur cluster binding"/>
    <property type="evidence" value="ECO:0007669"/>
    <property type="project" value="UniProtKB-KW"/>
</dbReference>
<keyword evidence="3" id="KW-0408">Iron</keyword>
<dbReference type="Proteomes" id="UP000777784">
    <property type="component" value="Unassembled WGS sequence"/>
</dbReference>
<dbReference type="InterPro" id="IPR050157">
    <property type="entry name" value="PSI_iron-sulfur_center"/>
</dbReference>
<reference evidence="6" key="1">
    <citation type="submission" date="2021-05" db="EMBL/GenBank/DDBJ databases">
        <title>Energy efficiency and biological interactions define the core microbiome of deep oligotrophic groundwater.</title>
        <authorList>
            <person name="Mehrshad M."/>
            <person name="Lopez-Fernandez M."/>
            <person name="Bell E."/>
            <person name="Bernier-Latmani R."/>
            <person name="Bertilsson S."/>
            <person name="Dopson M."/>
        </authorList>
    </citation>
    <scope>NUCLEOTIDE SEQUENCE</scope>
    <source>
        <strain evidence="6">Modern_marine.mb.64</strain>
    </source>
</reference>